<keyword evidence="3" id="KW-1185">Reference proteome</keyword>
<feature type="transmembrane region" description="Helical" evidence="1">
    <location>
        <begin position="149"/>
        <end position="169"/>
    </location>
</feature>
<keyword evidence="1" id="KW-0812">Transmembrane</keyword>
<feature type="transmembrane region" description="Helical" evidence="1">
    <location>
        <begin position="96"/>
        <end position="113"/>
    </location>
</feature>
<name>A0ABC8U2P4_9AQUA</name>
<accession>A0ABC8U2P4</accession>
<feature type="transmembrane region" description="Helical" evidence="1">
    <location>
        <begin position="120"/>
        <end position="143"/>
    </location>
</feature>
<dbReference type="EMBL" id="CAUOFW020006168">
    <property type="protein sequence ID" value="CAK9173325.1"/>
    <property type="molecule type" value="Genomic_DNA"/>
</dbReference>
<evidence type="ECO:0000313" key="2">
    <source>
        <dbReference type="EMBL" id="CAK9173325.1"/>
    </source>
</evidence>
<feature type="transmembrane region" description="Helical" evidence="1">
    <location>
        <begin position="57"/>
        <end position="76"/>
    </location>
</feature>
<dbReference type="Proteomes" id="UP001642360">
    <property type="component" value="Unassembled WGS sequence"/>
</dbReference>
<reference evidence="2 3" key="1">
    <citation type="submission" date="2024-02" db="EMBL/GenBank/DDBJ databases">
        <authorList>
            <person name="Vignale AGUSTIN F."/>
            <person name="Sosa J E."/>
            <person name="Modenutti C."/>
        </authorList>
    </citation>
    <scope>NUCLEOTIDE SEQUENCE [LARGE SCALE GENOMIC DNA]</scope>
</reference>
<evidence type="ECO:0000313" key="3">
    <source>
        <dbReference type="Proteomes" id="UP001642360"/>
    </source>
</evidence>
<keyword evidence="1" id="KW-0472">Membrane</keyword>
<protein>
    <submittedName>
        <fullName evidence="2">Uncharacterized protein</fullName>
    </submittedName>
</protein>
<organism evidence="2 3">
    <name type="scientific">Ilex paraguariensis</name>
    <name type="common">yerba mate</name>
    <dbReference type="NCBI Taxonomy" id="185542"/>
    <lineage>
        <taxon>Eukaryota</taxon>
        <taxon>Viridiplantae</taxon>
        <taxon>Streptophyta</taxon>
        <taxon>Embryophyta</taxon>
        <taxon>Tracheophyta</taxon>
        <taxon>Spermatophyta</taxon>
        <taxon>Magnoliopsida</taxon>
        <taxon>eudicotyledons</taxon>
        <taxon>Gunneridae</taxon>
        <taxon>Pentapetalae</taxon>
        <taxon>asterids</taxon>
        <taxon>campanulids</taxon>
        <taxon>Aquifoliales</taxon>
        <taxon>Aquifoliaceae</taxon>
        <taxon>Ilex</taxon>
    </lineage>
</organism>
<dbReference type="AlphaFoldDB" id="A0ABC8U2P4"/>
<sequence length="188" mass="21772">MPPRAPSSCGKTNMNCFIDLRYLAAPLLNLLFYLLQDLQIKPWGHDNDQLYIDHDHLILKLFFILFIAFATFLFLFTSIKLPLNVSVTAGAICSRAGDFSVPVTLSLLCSIFLSQQQFWVAYPIILCTSAWYGWLSNLLNWFFNQLKGFFFWFYHTLQAIPTLNCIIFFTQEQDHPEEDPPMVDIEIS</sequence>
<comment type="caution">
    <text evidence="2">The sequence shown here is derived from an EMBL/GenBank/DDBJ whole genome shotgun (WGS) entry which is preliminary data.</text>
</comment>
<evidence type="ECO:0000256" key="1">
    <source>
        <dbReference type="SAM" id="Phobius"/>
    </source>
</evidence>
<proteinExistence type="predicted"/>
<keyword evidence="1" id="KW-1133">Transmembrane helix</keyword>
<feature type="transmembrane region" description="Helical" evidence="1">
    <location>
        <begin position="20"/>
        <end position="36"/>
    </location>
</feature>
<gene>
    <name evidence="2" type="ORF">ILEXP_LOCUS43058</name>
</gene>